<dbReference type="Gene3D" id="4.10.240.10">
    <property type="entry name" value="Zn(2)-C6 fungal-type DNA-binding domain"/>
    <property type="match status" value="2"/>
</dbReference>
<comment type="similarity">
    <text evidence="2">Belongs to the ING family.</text>
</comment>
<dbReference type="InterPro" id="IPR011011">
    <property type="entry name" value="Znf_FYVE_PHD"/>
</dbReference>
<dbReference type="GO" id="GO:0000981">
    <property type="term" value="F:DNA-binding transcription factor activity, RNA polymerase II-specific"/>
    <property type="evidence" value="ECO:0007669"/>
    <property type="project" value="InterPro"/>
</dbReference>
<gene>
    <name evidence="15" type="ORF">H0G86_011476</name>
</gene>
<feature type="compositionally biased region" description="Basic and acidic residues" evidence="10">
    <location>
        <begin position="1174"/>
        <end position="1193"/>
    </location>
</feature>
<evidence type="ECO:0000256" key="4">
    <source>
        <dbReference type="ARBA" id="ARBA00022771"/>
    </source>
</evidence>
<feature type="site" description="Histone H3K4me3 binding" evidence="7">
    <location>
        <position position="1039"/>
    </location>
</feature>
<proteinExistence type="inferred from homology"/>
<dbReference type="EMBL" id="CP075869">
    <property type="protein sequence ID" value="QYT04574.1"/>
    <property type="molecule type" value="Genomic_DNA"/>
</dbReference>
<dbReference type="SMART" id="SM00066">
    <property type="entry name" value="GAL4"/>
    <property type="match status" value="1"/>
</dbReference>
<dbReference type="InterPro" id="IPR001606">
    <property type="entry name" value="ARID_dom"/>
</dbReference>
<evidence type="ECO:0000256" key="7">
    <source>
        <dbReference type="PIRSR" id="PIRSR628651-50"/>
    </source>
</evidence>
<dbReference type="PROSITE" id="PS51011">
    <property type="entry name" value="ARID"/>
    <property type="match status" value="1"/>
</dbReference>
<dbReference type="PANTHER" id="PTHR10333">
    <property type="entry name" value="INHIBITOR OF GROWTH PROTEIN"/>
    <property type="match status" value="1"/>
</dbReference>
<evidence type="ECO:0000259" key="12">
    <source>
        <dbReference type="PROSITE" id="PS50048"/>
    </source>
</evidence>
<dbReference type="CDD" id="cd16100">
    <property type="entry name" value="ARID"/>
    <property type="match status" value="1"/>
</dbReference>
<dbReference type="SMART" id="SM00249">
    <property type="entry name" value="PHD"/>
    <property type="match status" value="1"/>
</dbReference>
<dbReference type="SMART" id="SM01014">
    <property type="entry name" value="ARID"/>
    <property type="match status" value="1"/>
</dbReference>
<evidence type="ECO:0000256" key="1">
    <source>
        <dbReference type="ARBA" id="ARBA00004123"/>
    </source>
</evidence>
<dbReference type="GO" id="GO:0003677">
    <property type="term" value="F:DNA binding"/>
    <property type="evidence" value="ECO:0007669"/>
    <property type="project" value="InterPro"/>
</dbReference>
<keyword evidence="16" id="KW-1185">Reference proteome</keyword>
<feature type="site" description="Histone H3K4me3 binding" evidence="7">
    <location>
        <position position="1035"/>
    </location>
</feature>
<dbReference type="SUPFAM" id="SSF46774">
    <property type="entry name" value="ARID-like"/>
    <property type="match status" value="1"/>
</dbReference>
<keyword evidence="3 8" id="KW-0479">Metal-binding</keyword>
<dbReference type="InterPro" id="IPR019787">
    <property type="entry name" value="Znf_PHD-finger"/>
</dbReference>
<feature type="region of interest" description="Disordered" evidence="10">
    <location>
        <begin position="830"/>
        <end position="865"/>
    </location>
</feature>
<dbReference type="InterPro" id="IPR028651">
    <property type="entry name" value="ING_fam"/>
</dbReference>
<protein>
    <submittedName>
        <fullName evidence="15">Uncharacterized protein</fullName>
    </submittedName>
</protein>
<evidence type="ECO:0000256" key="3">
    <source>
        <dbReference type="ARBA" id="ARBA00022723"/>
    </source>
</evidence>
<keyword evidence="4 9" id="KW-0863">Zinc-finger</keyword>
<dbReference type="Pfam" id="PF00172">
    <property type="entry name" value="Zn_clus"/>
    <property type="match status" value="1"/>
</dbReference>
<dbReference type="PROSITE" id="PS50016">
    <property type="entry name" value="ZF_PHD_2"/>
    <property type="match status" value="1"/>
</dbReference>
<comment type="subcellular location">
    <subcellularLocation>
        <location evidence="1">Nucleus</location>
    </subcellularLocation>
</comment>
<dbReference type="InterPro" id="IPR036864">
    <property type="entry name" value="Zn2-C6_fun-type_DNA-bd_sf"/>
</dbReference>
<dbReference type="GO" id="GO:0000785">
    <property type="term" value="C:chromatin"/>
    <property type="evidence" value="ECO:0007669"/>
    <property type="project" value="UniProtKB-ARBA"/>
</dbReference>
<feature type="site" description="Histone H3K4me3 binding" evidence="7">
    <location>
        <position position="1024"/>
    </location>
</feature>
<dbReference type="Proteomes" id="UP000826661">
    <property type="component" value="Chromosome VI"/>
</dbReference>
<dbReference type="InterPro" id="IPR058925">
    <property type="entry name" value="zf-C2H2_AcuF"/>
</dbReference>
<dbReference type="Gene3D" id="3.30.40.10">
    <property type="entry name" value="Zinc/RING finger domain, C3HC4 (zinc finger)"/>
    <property type="match status" value="1"/>
</dbReference>
<feature type="binding site" evidence="8">
    <location>
        <position position="1044"/>
    </location>
    <ligand>
        <name>Zn(2+)</name>
        <dbReference type="ChEBI" id="CHEBI:29105"/>
        <label>2</label>
    </ligand>
</feature>
<dbReference type="InterPro" id="IPR036431">
    <property type="entry name" value="ARID_dom_sf"/>
</dbReference>
<dbReference type="InterPro" id="IPR054464">
    <property type="entry name" value="ULD_fung"/>
</dbReference>
<feature type="compositionally biased region" description="Polar residues" evidence="10">
    <location>
        <begin position="1323"/>
        <end position="1338"/>
    </location>
</feature>
<dbReference type="SUPFAM" id="SSF57701">
    <property type="entry name" value="Zn2/Cys6 DNA-binding domain"/>
    <property type="match status" value="2"/>
</dbReference>
<dbReference type="CDD" id="cd15505">
    <property type="entry name" value="PHD_ING"/>
    <property type="match status" value="1"/>
</dbReference>
<feature type="domain" description="C2H2-type" evidence="13">
    <location>
        <begin position="1406"/>
        <end position="1434"/>
    </location>
</feature>
<accession>A0A8G0LLN2</accession>
<dbReference type="Pfam" id="PF26082">
    <property type="entry name" value="zf-C2H2_AcuF"/>
    <property type="match status" value="1"/>
</dbReference>
<feature type="region of interest" description="Disordered" evidence="10">
    <location>
        <begin position="1706"/>
        <end position="1753"/>
    </location>
</feature>
<feature type="binding site" evidence="8">
    <location>
        <position position="1069"/>
    </location>
    <ligand>
        <name>Zn(2+)</name>
        <dbReference type="ChEBI" id="CHEBI:29105"/>
        <label>2</label>
    </ligand>
</feature>
<evidence type="ECO:0000256" key="10">
    <source>
        <dbReference type="SAM" id="MobiDB-lite"/>
    </source>
</evidence>
<reference evidence="15 16" key="1">
    <citation type="journal article" date="2021" name="BMC Genomics">
        <title>Telomere-to-telomere genome assembly of asparaginase-producing Trichoderma simmonsii.</title>
        <authorList>
            <person name="Chung D."/>
            <person name="Kwon Y.M."/>
            <person name="Yang Y."/>
        </authorList>
    </citation>
    <scope>NUCLEOTIDE SEQUENCE [LARGE SCALE GENOMIC DNA]</scope>
    <source>
        <strain evidence="15 16">GH-Sj1</strain>
    </source>
</reference>
<dbReference type="PROSITE" id="PS00028">
    <property type="entry name" value="ZINC_FINGER_C2H2_1"/>
    <property type="match status" value="1"/>
</dbReference>
<evidence type="ECO:0000256" key="5">
    <source>
        <dbReference type="ARBA" id="ARBA00022833"/>
    </source>
</evidence>
<dbReference type="Gene3D" id="1.10.150.60">
    <property type="entry name" value="ARID DNA-binding domain"/>
    <property type="match status" value="1"/>
</dbReference>
<feature type="binding site" evidence="8">
    <location>
        <position position="1053"/>
    </location>
    <ligand>
        <name>Zn(2+)</name>
        <dbReference type="ChEBI" id="CHEBI:29105"/>
        <label>1</label>
    </ligand>
</feature>
<dbReference type="InterPro" id="IPR001965">
    <property type="entry name" value="Znf_PHD"/>
</dbReference>
<dbReference type="GO" id="GO:0008270">
    <property type="term" value="F:zinc ion binding"/>
    <property type="evidence" value="ECO:0007669"/>
    <property type="project" value="UniProtKB-KW"/>
</dbReference>
<evidence type="ECO:0000256" key="9">
    <source>
        <dbReference type="PROSITE-ProRule" id="PRU00042"/>
    </source>
</evidence>
<feature type="compositionally biased region" description="Low complexity" evidence="10">
    <location>
        <begin position="433"/>
        <end position="447"/>
    </location>
</feature>
<feature type="binding site" evidence="8">
    <location>
        <position position="1050"/>
    </location>
    <ligand>
        <name>Zn(2+)</name>
        <dbReference type="ChEBI" id="CHEBI:29105"/>
        <label>1</label>
    </ligand>
</feature>
<dbReference type="Pfam" id="PF22893">
    <property type="entry name" value="ULD_2"/>
    <property type="match status" value="1"/>
</dbReference>
<dbReference type="InterPro" id="IPR013083">
    <property type="entry name" value="Znf_RING/FYVE/PHD"/>
</dbReference>
<evidence type="ECO:0000256" key="6">
    <source>
        <dbReference type="ARBA" id="ARBA00023242"/>
    </source>
</evidence>
<evidence type="ECO:0000313" key="16">
    <source>
        <dbReference type="Proteomes" id="UP000826661"/>
    </source>
</evidence>
<dbReference type="Pfam" id="PF01388">
    <property type="entry name" value="ARID"/>
    <property type="match status" value="1"/>
</dbReference>
<organism evidence="15 16">
    <name type="scientific">Trichoderma simmonsii</name>
    <dbReference type="NCBI Taxonomy" id="1491479"/>
    <lineage>
        <taxon>Eukaryota</taxon>
        <taxon>Fungi</taxon>
        <taxon>Dikarya</taxon>
        <taxon>Ascomycota</taxon>
        <taxon>Pezizomycotina</taxon>
        <taxon>Sordariomycetes</taxon>
        <taxon>Hypocreomycetidae</taxon>
        <taxon>Hypocreales</taxon>
        <taxon>Hypocreaceae</taxon>
        <taxon>Trichoderma</taxon>
    </lineage>
</organism>
<feature type="region of interest" description="Disordered" evidence="10">
    <location>
        <begin position="1174"/>
        <end position="1348"/>
    </location>
</feature>
<dbReference type="Gene3D" id="1.20.1160.11">
    <property type="entry name" value="Paired amphipathic helix"/>
    <property type="match status" value="1"/>
</dbReference>
<feature type="domain" description="Zn(2)-C6 fungal-type" evidence="12">
    <location>
        <begin position="1608"/>
        <end position="1638"/>
    </location>
</feature>
<dbReference type="InterPro" id="IPR001138">
    <property type="entry name" value="Zn2Cys6_DnaBD"/>
</dbReference>
<feature type="region of interest" description="Disordered" evidence="10">
    <location>
        <begin position="627"/>
        <end position="650"/>
    </location>
</feature>
<feature type="domain" description="Zn(2)-C6 fungal-type" evidence="12">
    <location>
        <begin position="720"/>
        <end position="751"/>
    </location>
</feature>
<evidence type="ECO:0000256" key="2">
    <source>
        <dbReference type="ARBA" id="ARBA00010210"/>
    </source>
</evidence>
<feature type="region of interest" description="Disordered" evidence="10">
    <location>
        <begin position="1508"/>
        <end position="1540"/>
    </location>
</feature>
<dbReference type="InterPro" id="IPR013087">
    <property type="entry name" value="Znf_C2H2_type"/>
</dbReference>
<feature type="region of interest" description="Disordered" evidence="10">
    <location>
        <begin position="424"/>
        <end position="449"/>
    </location>
</feature>
<name>A0A8G0LLN2_9HYPO</name>
<feature type="compositionally biased region" description="Pro residues" evidence="10">
    <location>
        <begin position="1231"/>
        <end position="1240"/>
    </location>
</feature>
<keyword evidence="6" id="KW-0539">Nucleus</keyword>
<dbReference type="CDD" id="cd00067">
    <property type="entry name" value="GAL4"/>
    <property type="match status" value="1"/>
</dbReference>
<feature type="binding site" evidence="8">
    <location>
        <position position="1066"/>
    </location>
    <ligand>
        <name>Zn(2+)</name>
        <dbReference type="ChEBI" id="CHEBI:29105"/>
        <label>2</label>
    </ligand>
</feature>
<sequence length="1816" mass="202159">MAELLRYTQEWHQQQQDIHPSDYIEETAEHNEIAELSSSLLALFKEIVLALSKHTEIPGDARISIERSCSALILWSDGFGIAQGRLNSTFNKSRKLRYTALKNLVHIGRVLIERLVPAVDISSEKLQALCSSAELNIEAAAGLVTEESCRQSDDSSSDAASNFSDDDIYEIAEDLKTDTLVLSGLDPLLKYPIFDAQHENIIESHALSTWGPEKSYSDKIGNRFPRADVSLTLYLGRANYERFLRCQEAREYQEEEEPLPIVNQEAGTHAGTIISNTKFHDSGVGTSIGLTMSYAETTMSYNHDGQSVRIPPLPKEAKAGSPFTCIACGRTVIITNNSAWKQHIYLDLQPYMCLDLSCPYSSSTFESRDKWISHLALDHEMEPKWASTECPLCREETGNGKIAITKHLSKHLEEVSLSALPVEVDSDAESENSPESSDASSSLNEEAFGGIDENGETLSVEFETELASKVFSNLVDKLKAERDHKAEFEAKGGALQQAADILAASEAENMAAQLKRTQENIEEMFRKKEGSSKMAKLLSPIKFTDAVGRRFNFPVHLCYTWQEMEDLIKQAFSQVDILGPRVQEGHYDLTGPDGKIILPSVWEETVEPGLRITMTMWPLDKAPLAGLSPKESEQPYNEEENTYKENSFQNNIPSKNAEQQREAQHSEIVQGARIIRMSGQNFFNRAKTYFKDQPDKFTRFRVILADITTTEWVPEAWRRSCFECRMAEAECDAKAPDPCTRCRLKKLSCAVQFAAVSRQHTVVNGDQIRQGIINIGRLCEGYPSFMHELNSVMPTGYRVEVLDASAVRLFAPDNEPTILQVGMPRDYSTDFGNRSDFDAEPNQQGKNLSGAPKRSMLANQDSSEAAIAQREETSHYFAQPTESRRTADHPVIDTIDKPELALELNKTAKSYGDRIEQRFIGSPHISGQLLEILRDAQNGTRSTENAYMVAKELFGLNSDLMDEFQRELTKLDADLLQSLGSALDNTSGNSREAVETTGDNVRMQEVMGAVTNNNGPNDPNNPQYCLCNKGNVGIMIRCDNVDRCKYKWFHLECVGLAAAPKAEWNCPYCCGYDSVGIDAHIDYLEGFSKFHTQRGKEGRHLPYVDKKRVDYYRLRNQVESRGGFDKVCKSKEWDKIAKDLGYSDRITSSVATSLKNVFLEWLAPYEEYLRAAKPGDDHQLEEEHVDPRNKGKEIPSIGRINYDSPNPDIYIWPPESNVPGEEEGETAGSPIAPPPLPPPVMAANDPTPGMMAAAQMPRPPYPPISYHTPRSNVPGKEESEPAGSPTAPPPLPPPVMAASDATPGIMAAAQMPRPPYPPISYHTPRSNSPASVASPSQHGQHRNLYGQPPVSSRLREIRNRVLPCEAEPPERRLCFEHFVDNESRDRHYLFAHGEFAREQGIEFLARACKICDARFHRRDDLRRHIEEHHSIHKEHRAAGQELTDLDNEDFGNAGTDTVDPVAAEARGSRHERDRGFFHTKVGAQVAQESAVQDRNVSANDEYMQAQAQVQAQAQGQPSASHNDDFISKATPASSEVAVSKDTGRLGPKIWTGTHFLPRFIRAAEVPGEGMCYFYDDGSHCKAVIDGEAVNAHWGVTKAGKPRKRLAIACITCREWKIKCDPDYPRCVQCEKFGRICKFKNAPKGGNIPLPSTSSTELDDGGDLRRSISDVRSPGSPSSRAGMLPVVKIPGTLIEYDGSDFRVTVSTNSAAGAGPGSGMPGSDKESTVDQAEAQDQDQTRGPQQADDDSTLQGEIQARGRRLVWDRLMEVAAEQFSDPENVSEETVHKIRHESYAQAQQIVKDLVQQRAQQQQQQQQ</sequence>
<dbReference type="PROSITE" id="PS00463">
    <property type="entry name" value="ZN2_CY6_FUNGAL_1"/>
    <property type="match status" value="1"/>
</dbReference>
<dbReference type="SUPFAM" id="SSF47762">
    <property type="entry name" value="PAH2 domain"/>
    <property type="match status" value="1"/>
</dbReference>
<feature type="binding site" evidence="8">
    <location>
        <position position="1025"/>
    </location>
    <ligand>
        <name>Zn(2+)</name>
        <dbReference type="ChEBI" id="CHEBI:29105"/>
        <label>1</label>
    </ligand>
</feature>
<dbReference type="SMART" id="SM00355">
    <property type="entry name" value="ZnF_C2H2"/>
    <property type="match status" value="3"/>
</dbReference>
<feature type="binding site" evidence="8">
    <location>
        <position position="1038"/>
    </location>
    <ligand>
        <name>Zn(2+)</name>
        <dbReference type="ChEBI" id="CHEBI:29105"/>
        <label>2</label>
    </ligand>
</feature>
<evidence type="ECO:0000313" key="15">
    <source>
        <dbReference type="EMBL" id="QYT04574.1"/>
    </source>
</evidence>
<evidence type="ECO:0000259" key="11">
    <source>
        <dbReference type="PROSITE" id="PS50016"/>
    </source>
</evidence>
<keyword evidence="5 8" id="KW-0862">Zinc</keyword>
<feature type="binding site" evidence="8">
    <location>
        <position position="1027"/>
    </location>
    <ligand>
        <name>Zn(2+)</name>
        <dbReference type="ChEBI" id="CHEBI:29105"/>
        <label>1</label>
    </ligand>
</feature>
<feature type="domain" description="PHD-type" evidence="11">
    <location>
        <begin position="1022"/>
        <end position="1072"/>
    </location>
</feature>
<evidence type="ECO:0000256" key="8">
    <source>
        <dbReference type="PIRSR" id="PIRSR628651-51"/>
    </source>
</evidence>
<feature type="site" description="Histone H3K4me3 binding" evidence="7">
    <location>
        <position position="1048"/>
    </location>
</feature>
<feature type="compositionally biased region" description="Pro residues" evidence="10">
    <location>
        <begin position="1286"/>
        <end position="1295"/>
    </location>
</feature>
<feature type="domain" description="ARID" evidence="14">
    <location>
        <begin position="1077"/>
        <end position="1170"/>
    </location>
</feature>
<evidence type="ECO:0000259" key="14">
    <source>
        <dbReference type="PROSITE" id="PS51011"/>
    </source>
</evidence>
<feature type="region of interest" description="Disordered" evidence="10">
    <location>
        <begin position="1647"/>
        <end position="1683"/>
    </location>
</feature>
<dbReference type="InterPro" id="IPR036600">
    <property type="entry name" value="PAH_sf"/>
</dbReference>
<dbReference type="PROSITE" id="PS50157">
    <property type="entry name" value="ZINC_FINGER_C2H2_2"/>
    <property type="match status" value="1"/>
</dbReference>
<dbReference type="PROSITE" id="PS50048">
    <property type="entry name" value="ZN2_CY6_FUNGAL_2"/>
    <property type="match status" value="2"/>
</dbReference>
<dbReference type="GO" id="GO:0005634">
    <property type="term" value="C:nucleus"/>
    <property type="evidence" value="ECO:0007669"/>
    <property type="project" value="UniProtKB-SubCell"/>
</dbReference>
<dbReference type="SUPFAM" id="SSF57903">
    <property type="entry name" value="FYVE/PHD zinc finger"/>
    <property type="match status" value="1"/>
</dbReference>
<evidence type="ECO:0000259" key="13">
    <source>
        <dbReference type="PROSITE" id="PS50157"/>
    </source>
</evidence>
<dbReference type="SMART" id="SM00501">
    <property type="entry name" value="BRIGHT"/>
    <property type="match status" value="1"/>
</dbReference>